<gene>
    <name evidence="4" type="ORF">FGO68_gene10558</name>
</gene>
<keyword evidence="5" id="KW-1185">Reference proteome</keyword>
<name>A0A8J8T451_HALGN</name>
<comment type="caution">
    <text evidence="4">The sequence shown here is derived from an EMBL/GenBank/DDBJ whole genome shotgun (WGS) entry which is preliminary data.</text>
</comment>
<feature type="compositionally biased region" description="Polar residues" evidence="1">
    <location>
        <begin position="513"/>
        <end position="529"/>
    </location>
</feature>
<feature type="chain" id="PRO_5035175111" description="Transmembrane protein" evidence="3">
    <location>
        <begin position="21"/>
        <end position="554"/>
    </location>
</feature>
<reference evidence="4" key="1">
    <citation type="submission" date="2019-06" db="EMBL/GenBank/DDBJ databases">
        <authorList>
            <person name="Zheng W."/>
        </authorList>
    </citation>
    <scope>NUCLEOTIDE SEQUENCE</scope>
    <source>
        <strain evidence="4">QDHG01</strain>
    </source>
</reference>
<keyword evidence="2" id="KW-0812">Transmembrane</keyword>
<evidence type="ECO:0000256" key="2">
    <source>
        <dbReference type="SAM" id="Phobius"/>
    </source>
</evidence>
<feature type="region of interest" description="Disordered" evidence="1">
    <location>
        <begin position="496"/>
        <end position="554"/>
    </location>
</feature>
<dbReference type="EMBL" id="RRYP01007087">
    <property type="protein sequence ID" value="TNV80748.1"/>
    <property type="molecule type" value="Genomic_DNA"/>
</dbReference>
<keyword evidence="3" id="KW-0732">Signal</keyword>
<dbReference type="Proteomes" id="UP000785679">
    <property type="component" value="Unassembled WGS sequence"/>
</dbReference>
<dbReference type="AlphaFoldDB" id="A0A8J8T451"/>
<evidence type="ECO:0000256" key="3">
    <source>
        <dbReference type="SAM" id="SignalP"/>
    </source>
</evidence>
<feature type="compositionally biased region" description="Low complexity" evidence="1">
    <location>
        <begin position="535"/>
        <end position="554"/>
    </location>
</feature>
<proteinExistence type="predicted"/>
<organism evidence="4 5">
    <name type="scientific">Halteria grandinella</name>
    <dbReference type="NCBI Taxonomy" id="5974"/>
    <lineage>
        <taxon>Eukaryota</taxon>
        <taxon>Sar</taxon>
        <taxon>Alveolata</taxon>
        <taxon>Ciliophora</taxon>
        <taxon>Intramacronucleata</taxon>
        <taxon>Spirotrichea</taxon>
        <taxon>Stichotrichia</taxon>
        <taxon>Sporadotrichida</taxon>
        <taxon>Halteriidae</taxon>
        <taxon>Halteria</taxon>
    </lineage>
</organism>
<evidence type="ECO:0000313" key="5">
    <source>
        <dbReference type="Proteomes" id="UP000785679"/>
    </source>
</evidence>
<protein>
    <recommendedName>
        <fullName evidence="6">Transmembrane protein</fullName>
    </recommendedName>
</protein>
<evidence type="ECO:0008006" key="6">
    <source>
        <dbReference type="Google" id="ProtNLM"/>
    </source>
</evidence>
<keyword evidence="2" id="KW-0472">Membrane</keyword>
<accession>A0A8J8T451</accession>
<evidence type="ECO:0000256" key="1">
    <source>
        <dbReference type="SAM" id="MobiDB-lite"/>
    </source>
</evidence>
<evidence type="ECO:0000313" key="4">
    <source>
        <dbReference type="EMBL" id="TNV80748.1"/>
    </source>
</evidence>
<keyword evidence="2" id="KW-1133">Transmembrane helix</keyword>
<feature type="transmembrane region" description="Helical" evidence="2">
    <location>
        <begin position="457"/>
        <end position="481"/>
    </location>
</feature>
<sequence>MRDLIKYALFVILLTQEALSVDNESTSKLPIRTIDINNGQIYDSCNLISKDSALLIACINNNGQQDLFMGPTEEYVAAAIANKTLRSISDNRGSDLHYRSWTHLLSAQSQIYSIQNNKSDLMVRFANFTKDGFTFIAKNYTLDIKQVATYEDVVEVFPKNNANFFEFSNFQNTPAAIAYVSLFGLFENGQNQSAQQLFLNVTYADAKLNGSYRSEIYGCQTQDIKYSSYEATTGEIKYQLYFQSEGMSLSELTISNKNGIQTALRRNVSQQQCSLLKYHATKALLFTTCKDRNTSKMTLKIIDKESYKIIMEVPFNELDFTVAEVQTDYLVIAYQSSKELKMMELFKTNQTNYILGDTMTVGNYSAIWKEPISIQAASASILGIATSSKLALVKLCGYGEYSSSQNFKCSPCPCSMISQNPISSQCVSQSDISSLNEITFAKFSKSTCTSTKLVESLPLAAILAGTIIPSVIILVTIIYLLQRRKQQDEDLVVQIGPAADNEEGEEEENKGNTMTKINNQSRTIDQSIEQQDDVSLNSSKRSALKSSLKMKSIH</sequence>
<feature type="signal peptide" evidence="3">
    <location>
        <begin position="1"/>
        <end position="20"/>
    </location>
</feature>